<gene>
    <name evidence="2" type="ORF">LPTSP3_g32380</name>
</gene>
<evidence type="ECO:0000256" key="1">
    <source>
        <dbReference type="SAM" id="MobiDB-lite"/>
    </source>
</evidence>
<proteinExistence type="predicted"/>
<evidence type="ECO:0000313" key="3">
    <source>
        <dbReference type="Proteomes" id="UP000245263"/>
    </source>
</evidence>
<evidence type="ECO:0000313" key="2">
    <source>
        <dbReference type="EMBL" id="BDA80308.1"/>
    </source>
</evidence>
<name>A0ABM7UMK1_9LEPT</name>
<dbReference type="Proteomes" id="UP000245263">
    <property type="component" value="Chromosome 1"/>
</dbReference>
<keyword evidence="3" id="KW-1185">Reference proteome</keyword>
<organism evidence="2 3">
    <name type="scientific">Leptospira kobayashii</name>
    <dbReference type="NCBI Taxonomy" id="1917830"/>
    <lineage>
        <taxon>Bacteria</taxon>
        <taxon>Pseudomonadati</taxon>
        <taxon>Spirochaetota</taxon>
        <taxon>Spirochaetia</taxon>
        <taxon>Leptospirales</taxon>
        <taxon>Leptospiraceae</taxon>
        <taxon>Leptospira</taxon>
    </lineage>
</organism>
<accession>A0ABM7UMK1</accession>
<dbReference type="RefSeq" id="WP_167837190.1">
    <property type="nucleotide sequence ID" value="NZ_AP025028.1"/>
</dbReference>
<dbReference type="EMBL" id="AP025028">
    <property type="protein sequence ID" value="BDA80308.1"/>
    <property type="molecule type" value="Genomic_DNA"/>
</dbReference>
<reference evidence="2 3" key="1">
    <citation type="submission" date="2021-08" db="EMBL/GenBank/DDBJ databases">
        <title>Complete genome sequence of Leptospira kobayashii strain E30.</title>
        <authorList>
            <person name="Nakao R."/>
            <person name="Nakamura S."/>
            <person name="Masuzawa T."/>
            <person name="Koizumi N."/>
        </authorList>
    </citation>
    <scope>NUCLEOTIDE SEQUENCE [LARGE SCALE GENOMIC DNA]</scope>
    <source>
        <strain evidence="2 3">E30</strain>
    </source>
</reference>
<feature type="region of interest" description="Disordered" evidence="1">
    <location>
        <begin position="34"/>
        <end position="57"/>
    </location>
</feature>
<protein>
    <submittedName>
        <fullName evidence="2">Uncharacterized protein</fullName>
    </submittedName>
</protein>
<sequence length="57" mass="6513">MKTGKDKSVKKARNQAMESYSIMLFPLLIDIKLNPKTDENKSKSANEKRNSRENSQA</sequence>